<gene>
    <name evidence="1" type="ORF">OFLC_LOCUS8654</name>
</gene>
<dbReference type="STRING" id="387005.A0A183HMD9"/>
<dbReference type="WBParaSite" id="OFLC_0000865001-mRNA-1">
    <property type="protein sequence ID" value="OFLC_0000865001-mRNA-1"/>
    <property type="gene ID" value="OFLC_0000865001"/>
</dbReference>
<evidence type="ECO:0000313" key="3">
    <source>
        <dbReference type="WBParaSite" id="OFLC_0000865001-mRNA-1"/>
    </source>
</evidence>
<evidence type="ECO:0000313" key="1">
    <source>
        <dbReference type="EMBL" id="VDO56749.1"/>
    </source>
</evidence>
<reference evidence="3" key="1">
    <citation type="submission" date="2016-06" db="UniProtKB">
        <authorList>
            <consortium name="WormBaseParasite"/>
        </authorList>
    </citation>
    <scope>IDENTIFICATION</scope>
</reference>
<dbReference type="EMBL" id="UZAJ01009965">
    <property type="protein sequence ID" value="VDO56749.1"/>
    <property type="molecule type" value="Genomic_DNA"/>
</dbReference>
<evidence type="ECO:0000313" key="2">
    <source>
        <dbReference type="Proteomes" id="UP000267606"/>
    </source>
</evidence>
<keyword evidence="2" id="KW-1185">Reference proteome</keyword>
<organism evidence="3">
    <name type="scientific">Onchocerca flexuosa</name>
    <dbReference type="NCBI Taxonomy" id="387005"/>
    <lineage>
        <taxon>Eukaryota</taxon>
        <taxon>Metazoa</taxon>
        <taxon>Ecdysozoa</taxon>
        <taxon>Nematoda</taxon>
        <taxon>Chromadorea</taxon>
        <taxon>Rhabditida</taxon>
        <taxon>Spirurina</taxon>
        <taxon>Spiruromorpha</taxon>
        <taxon>Filarioidea</taxon>
        <taxon>Onchocercidae</taxon>
        <taxon>Onchocerca</taxon>
    </lineage>
</organism>
<dbReference type="AlphaFoldDB" id="A0A183HMD9"/>
<name>A0A183HMD9_9BILA</name>
<accession>A0A183HMD9</accession>
<sequence length="55" mass="6188">MPESLTSSYLGGAGDMMRREDVAAPLHFYTHPLQVSVACRYNFMQISKSFPSFSK</sequence>
<reference evidence="1 2" key="2">
    <citation type="submission" date="2018-11" db="EMBL/GenBank/DDBJ databases">
        <authorList>
            <consortium name="Pathogen Informatics"/>
        </authorList>
    </citation>
    <scope>NUCLEOTIDE SEQUENCE [LARGE SCALE GENOMIC DNA]</scope>
</reference>
<dbReference type="Proteomes" id="UP000267606">
    <property type="component" value="Unassembled WGS sequence"/>
</dbReference>
<protein>
    <submittedName>
        <fullName evidence="1 3">Uncharacterized protein</fullName>
    </submittedName>
</protein>
<proteinExistence type="predicted"/>